<gene>
    <name evidence="1" type="ORF">NEOCIP111885_01278</name>
</gene>
<keyword evidence="2" id="KW-1185">Reference proteome</keyword>
<dbReference type="AlphaFoldDB" id="A0A9C7G8A0"/>
<name>A0A9C7G8A0_9BACI</name>
<evidence type="ECO:0000313" key="2">
    <source>
        <dbReference type="Proteomes" id="UP000789845"/>
    </source>
</evidence>
<reference evidence="1" key="1">
    <citation type="submission" date="2021-10" db="EMBL/GenBank/DDBJ databases">
        <authorList>
            <person name="Criscuolo A."/>
        </authorList>
    </citation>
    <scope>NUCLEOTIDE SEQUENCE</scope>
    <source>
        <strain evidence="1">CIP111885</strain>
    </source>
</reference>
<evidence type="ECO:0000313" key="1">
    <source>
        <dbReference type="EMBL" id="CAG9607586.1"/>
    </source>
</evidence>
<dbReference type="EMBL" id="CAKJTG010000006">
    <property type="protein sequence ID" value="CAG9607586.1"/>
    <property type="molecule type" value="Genomic_DNA"/>
</dbReference>
<sequence length="168" mass="19924">MVVVKSVKIDGENIHLFKSVIYIFESSAGFTLQFDMIVSELIVKKYKEFENLIVEIELEDGRVLNSIMHLKIFQGKLPLINLFCELDDIHEYENIKVVHEDDSWFPNIEEGITIEDIRKVEMPIEEVRLKLKLPIDQVEWLKDQKPKDLNGIFKEMIYELWKSQDIKR</sequence>
<comment type="caution">
    <text evidence="1">The sequence shown here is derived from an EMBL/GenBank/DDBJ whole genome shotgun (WGS) entry which is preliminary data.</text>
</comment>
<organism evidence="1 2">
    <name type="scientific">Pseudoneobacillus rhizosphaerae</name>
    <dbReference type="NCBI Taxonomy" id="2880968"/>
    <lineage>
        <taxon>Bacteria</taxon>
        <taxon>Bacillati</taxon>
        <taxon>Bacillota</taxon>
        <taxon>Bacilli</taxon>
        <taxon>Bacillales</taxon>
        <taxon>Bacillaceae</taxon>
        <taxon>Pseudoneobacillus</taxon>
    </lineage>
</organism>
<proteinExistence type="predicted"/>
<protein>
    <submittedName>
        <fullName evidence="1">Uncharacterized protein</fullName>
    </submittedName>
</protein>
<dbReference type="RefSeq" id="WP_230495855.1">
    <property type="nucleotide sequence ID" value="NZ_CAKJTG010000006.1"/>
</dbReference>
<dbReference type="Proteomes" id="UP000789845">
    <property type="component" value="Unassembled WGS sequence"/>
</dbReference>
<accession>A0A9C7G8A0</accession>